<dbReference type="AlphaFoldDB" id="A0AAW1HSF8"/>
<dbReference type="Proteomes" id="UP001458880">
    <property type="component" value="Unassembled WGS sequence"/>
</dbReference>
<organism evidence="1 2">
    <name type="scientific">Popillia japonica</name>
    <name type="common">Japanese beetle</name>
    <dbReference type="NCBI Taxonomy" id="7064"/>
    <lineage>
        <taxon>Eukaryota</taxon>
        <taxon>Metazoa</taxon>
        <taxon>Ecdysozoa</taxon>
        <taxon>Arthropoda</taxon>
        <taxon>Hexapoda</taxon>
        <taxon>Insecta</taxon>
        <taxon>Pterygota</taxon>
        <taxon>Neoptera</taxon>
        <taxon>Endopterygota</taxon>
        <taxon>Coleoptera</taxon>
        <taxon>Polyphaga</taxon>
        <taxon>Scarabaeiformia</taxon>
        <taxon>Scarabaeidae</taxon>
        <taxon>Rutelinae</taxon>
        <taxon>Popillia</taxon>
    </lineage>
</organism>
<protein>
    <submittedName>
        <fullName evidence="1">Uncharacterized protein</fullName>
    </submittedName>
</protein>
<keyword evidence="2" id="KW-1185">Reference proteome</keyword>
<dbReference type="EMBL" id="JASPKY010001015">
    <property type="protein sequence ID" value="KAK9679516.1"/>
    <property type="molecule type" value="Genomic_DNA"/>
</dbReference>
<proteinExistence type="predicted"/>
<name>A0AAW1HSF8_POPJA</name>
<sequence length="188" mass="21546">MVGLLCDHAGKVYKQGGIRVKKGTIIHNHWAGDKNPTKYFIYTGISGRYANGINWDGKELSKVSYYKEDLADKTMFEPVGYCNAFDIMKADLKRLLGMGRIVLWGWERTADDEERCFAGYQGIMDYDYCELYSLDDFQKKYGHGIIKCDKPVPMTGNLVNEWADYDTVLVDCQEYEKFVNRGLGRAGR</sequence>
<gene>
    <name evidence="1" type="ORF">QE152_g40017</name>
</gene>
<comment type="caution">
    <text evidence="1">The sequence shown here is derived from an EMBL/GenBank/DDBJ whole genome shotgun (WGS) entry which is preliminary data.</text>
</comment>
<evidence type="ECO:0000313" key="2">
    <source>
        <dbReference type="Proteomes" id="UP001458880"/>
    </source>
</evidence>
<reference evidence="1 2" key="1">
    <citation type="journal article" date="2024" name="BMC Genomics">
        <title>De novo assembly and annotation of Popillia japonica's genome with initial clues to its potential as an invasive pest.</title>
        <authorList>
            <person name="Cucini C."/>
            <person name="Boschi S."/>
            <person name="Funari R."/>
            <person name="Cardaioli E."/>
            <person name="Iannotti N."/>
            <person name="Marturano G."/>
            <person name="Paoli F."/>
            <person name="Bruttini M."/>
            <person name="Carapelli A."/>
            <person name="Frati F."/>
            <person name="Nardi F."/>
        </authorList>
    </citation>
    <scope>NUCLEOTIDE SEQUENCE [LARGE SCALE GENOMIC DNA]</scope>
    <source>
        <strain evidence="1">DMR45628</strain>
    </source>
</reference>
<accession>A0AAW1HSF8</accession>
<evidence type="ECO:0000313" key="1">
    <source>
        <dbReference type="EMBL" id="KAK9679516.1"/>
    </source>
</evidence>